<comment type="catalytic activity">
    <reaction evidence="5 6">
        <text>geranylgeranyl diphosphate + L-cysteinyl-[protein] = S-geranylgeranyl-L-cysteinyl-[protein] + diphosphate</text>
        <dbReference type="Rhea" id="RHEA:21240"/>
        <dbReference type="Rhea" id="RHEA-COMP:10131"/>
        <dbReference type="Rhea" id="RHEA-COMP:11537"/>
        <dbReference type="ChEBI" id="CHEBI:29950"/>
        <dbReference type="ChEBI" id="CHEBI:33019"/>
        <dbReference type="ChEBI" id="CHEBI:57533"/>
        <dbReference type="ChEBI" id="CHEBI:86021"/>
        <dbReference type="EC" id="2.5.1.60"/>
    </reaction>
</comment>
<sequence>MMDGARLSAQLDELLSSQPMSVAVPPPLLLPLTLSSSPSTRLEISPSGLPPAAENAHHPFLLCGADQLAIPQKPLALIYAHASQRFHRLYDASKTEDPHTARDAFQLTRLLLIQNPDHLTALSVRRKLIIPQHPDRLPSELELTRLLLSIPSHAKSTALWFHRRWALHHLFPPTPTTGRPGSEAADLIYRPLAELPAPLVQAELEFSLTTCELYPRNYYAWFHRKWLVYQLVHSADQSATAADEALEAERARILRFVRLHPRDHSAANYISFLLSCSIAQPGPLFIRSCHAAFAAYPEYESSWALLKALVLSNTLSPAQTRALIQASPAAQTLRLSLQTPVPASHHPAVVTRAQSAATITLADLHADALRRSQALCLRTLYFLGCHFKWIEWTDELAQRILKSSLHPSSSSSDSLLPHCLAISSLSAADLAALKTLIDRFFA</sequence>
<evidence type="ECO:0000256" key="1">
    <source>
        <dbReference type="ARBA" id="ARBA00006734"/>
    </source>
</evidence>
<proteinExistence type="inferred from homology"/>
<name>A0ABY7CCU0_9BASI</name>
<keyword evidence="2 6" id="KW-0637">Prenyltransferase</keyword>
<gene>
    <name evidence="7" type="ORF">PtA15_2A826</name>
</gene>
<reference evidence="7" key="1">
    <citation type="submission" date="2022-10" db="EMBL/GenBank/DDBJ databases">
        <title>Puccinia triticina Genome sequencing and assembly.</title>
        <authorList>
            <person name="Li C."/>
        </authorList>
    </citation>
    <scope>NUCLEOTIDE SEQUENCE</scope>
    <source>
        <strain evidence="7">Pt15</strain>
    </source>
</reference>
<dbReference type="PANTHER" id="PTHR11129">
    <property type="entry name" value="PROTEIN FARNESYLTRANSFERASE ALPHA SUBUNIT/RAB GERANYLGERANYL TRANSFERASE ALPHA SUBUNIT"/>
    <property type="match status" value="1"/>
</dbReference>
<evidence type="ECO:0000256" key="4">
    <source>
        <dbReference type="ARBA" id="ARBA00022737"/>
    </source>
</evidence>
<dbReference type="PANTHER" id="PTHR11129:SF2">
    <property type="entry name" value="GERANYLGERANYL TRANSFERASE TYPE-2 SUBUNIT ALPHA"/>
    <property type="match status" value="1"/>
</dbReference>
<dbReference type="EC" id="2.5.1.60" evidence="6"/>
<dbReference type="Gene3D" id="1.25.40.120">
    <property type="entry name" value="Protein prenylyltransferase"/>
    <property type="match status" value="1"/>
</dbReference>
<dbReference type="GeneID" id="77807781"/>
<keyword evidence="4" id="KW-0677">Repeat</keyword>
<dbReference type="RefSeq" id="XP_053018064.1">
    <property type="nucleotide sequence ID" value="XM_053166886.1"/>
</dbReference>
<dbReference type="InterPro" id="IPR002088">
    <property type="entry name" value="Prenyl_trans_a"/>
</dbReference>
<keyword evidence="3 6" id="KW-0808">Transferase</keyword>
<dbReference type="PROSITE" id="PS51147">
    <property type="entry name" value="PFTA"/>
    <property type="match status" value="1"/>
</dbReference>
<evidence type="ECO:0000313" key="8">
    <source>
        <dbReference type="Proteomes" id="UP001164743"/>
    </source>
</evidence>
<evidence type="ECO:0000256" key="6">
    <source>
        <dbReference type="RuleBase" id="RU367120"/>
    </source>
</evidence>
<evidence type="ECO:0000256" key="3">
    <source>
        <dbReference type="ARBA" id="ARBA00022679"/>
    </source>
</evidence>
<dbReference type="Proteomes" id="UP001164743">
    <property type="component" value="Chromosome 2A"/>
</dbReference>
<dbReference type="EMBL" id="CP110422">
    <property type="protein sequence ID" value="WAQ82509.1"/>
    <property type="molecule type" value="Genomic_DNA"/>
</dbReference>
<comment type="similarity">
    <text evidence="1 6">Belongs to the protein prenyltransferase subunit alpha family.</text>
</comment>
<comment type="function">
    <text evidence="6">Catalyzes the transfer of a geranyl-geranyl moiety from geranyl-geranyl pyrophosphate to cysteines occuring in specific C-terminal amino acid sequences.</text>
</comment>
<evidence type="ECO:0000313" key="7">
    <source>
        <dbReference type="EMBL" id="WAQ82509.1"/>
    </source>
</evidence>
<organism evidence="7 8">
    <name type="scientific">Puccinia triticina</name>
    <dbReference type="NCBI Taxonomy" id="208348"/>
    <lineage>
        <taxon>Eukaryota</taxon>
        <taxon>Fungi</taxon>
        <taxon>Dikarya</taxon>
        <taxon>Basidiomycota</taxon>
        <taxon>Pucciniomycotina</taxon>
        <taxon>Pucciniomycetes</taxon>
        <taxon>Pucciniales</taxon>
        <taxon>Pucciniaceae</taxon>
        <taxon>Puccinia</taxon>
    </lineage>
</organism>
<keyword evidence="8" id="KW-1185">Reference proteome</keyword>
<dbReference type="SUPFAM" id="SSF48439">
    <property type="entry name" value="Protein prenylyltransferase"/>
    <property type="match status" value="1"/>
</dbReference>
<evidence type="ECO:0000256" key="5">
    <source>
        <dbReference type="ARBA" id="ARBA00047658"/>
    </source>
</evidence>
<protein>
    <recommendedName>
        <fullName evidence="6">Geranylgeranyl transferase type-2 subunit alpha</fullName>
        <ecNumber evidence="6">2.5.1.60</ecNumber>
    </recommendedName>
    <alternativeName>
        <fullName evidence="6">Geranylgeranyl transferase type II subunit alpha</fullName>
    </alternativeName>
</protein>
<accession>A0ABY7CCU0</accession>
<dbReference type="Pfam" id="PF01239">
    <property type="entry name" value="PPTA"/>
    <property type="match status" value="1"/>
</dbReference>
<evidence type="ECO:0000256" key="2">
    <source>
        <dbReference type="ARBA" id="ARBA00022602"/>
    </source>
</evidence>